<dbReference type="PROSITE" id="PS51352">
    <property type="entry name" value="THIOREDOXIN_2"/>
    <property type="match status" value="1"/>
</dbReference>
<dbReference type="InterPro" id="IPR036249">
    <property type="entry name" value="Thioredoxin-like_sf"/>
</dbReference>
<dbReference type="SUPFAM" id="SSF46565">
    <property type="entry name" value="Chaperone J-domain"/>
    <property type="match status" value="1"/>
</dbReference>
<evidence type="ECO:0000313" key="9">
    <source>
        <dbReference type="EMBL" id="CAH2076087.1"/>
    </source>
</evidence>
<dbReference type="CDD" id="cd06257">
    <property type="entry name" value="DnaJ"/>
    <property type="match status" value="1"/>
</dbReference>
<dbReference type="InterPro" id="IPR036869">
    <property type="entry name" value="J_dom_sf"/>
</dbReference>
<dbReference type="PROSITE" id="PS00194">
    <property type="entry name" value="THIOREDOXIN_1"/>
    <property type="match status" value="1"/>
</dbReference>
<dbReference type="Gene3D" id="1.10.287.110">
    <property type="entry name" value="DnaJ domain"/>
    <property type="match status" value="1"/>
</dbReference>
<dbReference type="SUPFAM" id="SSF52833">
    <property type="entry name" value="Thioredoxin-like"/>
    <property type="match status" value="2"/>
</dbReference>
<dbReference type="InterPro" id="IPR017937">
    <property type="entry name" value="Thioredoxin_CS"/>
</dbReference>
<evidence type="ECO:0000256" key="3">
    <source>
        <dbReference type="ARBA" id="ARBA00020921"/>
    </source>
</evidence>
<dbReference type="PRINTS" id="PR00625">
    <property type="entry name" value="JDOMAIN"/>
</dbReference>
<gene>
    <name evidence="9" type="ORF">IPOD504_LOCUS17125</name>
</gene>
<comment type="function">
    <text evidence="5">Plays an important role in regulating the size of autophagosomes during the formation process.</text>
</comment>
<name>A0ABN8J8H8_9NEOP</name>
<dbReference type="PANTHER" id="PTHR44340">
    <property type="entry name" value="DNAJ HOMOLOG SUBFAMILY C MEMBER 10"/>
    <property type="match status" value="1"/>
</dbReference>
<evidence type="ECO:0000256" key="6">
    <source>
        <dbReference type="ARBA" id="ARBA00035043"/>
    </source>
</evidence>
<proteinExistence type="predicted"/>
<feature type="non-terminal residue" evidence="9">
    <location>
        <position position="764"/>
    </location>
</feature>
<dbReference type="InterPro" id="IPR018253">
    <property type="entry name" value="DnaJ_domain_CS"/>
</dbReference>
<organism evidence="9 10">
    <name type="scientific">Iphiclides podalirius</name>
    <name type="common">scarce swallowtail</name>
    <dbReference type="NCBI Taxonomy" id="110791"/>
    <lineage>
        <taxon>Eukaryota</taxon>
        <taxon>Metazoa</taxon>
        <taxon>Ecdysozoa</taxon>
        <taxon>Arthropoda</taxon>
        <taxon>Hexapoda</taxon>
        <taxon>Insecta</taxon>
        <taxon>Pterygota</taxon>
        <taxon>Neoptera</taxon>
        <taxon>Endopterygota</taxon>
        <taxon>Lepidoptera</taxon>
        <taxon>Glossata</taxon>
        <taxon>Ditrysia</taxon>
        <taxon>Papilionoidea</taxon>
        <taxon>Papilionidae</taxon>
        <taxon>Papilioninae</taxon>
        <taxon>Iphiclides</taxon>
    </lineage>
</organism>
<keyword evidence="10" id="KW-1185">Reference proteome</keyword>
<dbReference type="CDD" id="cd02961">
    <property type="entry name" value="PDI_a_family"/>
    <property type="match status" value="2"/>
</dbReference>
<dbReference type="InterPro" id="IPR013766">
    <property type="entry name" value="Thioredoxin_domain"/>
</dbReference>
<dbReference type="Proteomes" id="UP000837857">
    <property type="component" value="Chromosome 9"/>
</dbReference>
<evidence type="ECO:0000259" key="8">
    <source>
        <dbReference type="PROSITE" id="PS51352"/>
    </source>
</evidence>
<dbReference type="PROSITE" id="PS50076">
    <property type="entry name" value="DNAJ_2"/>
    <property type="match status" value="1"/>
</dbReference>
<protein>
    <recommendedName>
        <fullName evidence="2">DnaJ homolog subfamily C member 10</fullName>
    </recommendedName>
    <alternativeName>
        <fullName evidence="3">DnaJ homolog subfamily C member 16</fullName>
    </alternativeName>
    <alternativeName>
        <fullName evidence="6">Endoplasmic reticulum DNA J domain-containing protein 8</fullName>
    </alternativeName>
</protein>
<feature type="domain" description="Thioredoxin" evidence="8">
    <location>
        <begin position="74"/>
        <end position="205"/>
    </location>
</feature>
<dbReference type="SMART" id="SM00271">
    <property type="entry name" value="DnaJ"/>
    <property type="match status" value="1"/>
</dbReference>
<dbReference type="InterPro" id="IPR052460">
    <property type="entry name" value="ER_disulfide_reductase"/>
</dbReference>
<evidence type="ECO:0000313" key="10">
    <source>
        <dbReference type="Proteomes" id="UP000837857"/>
    </source>
</evidence>
<dbReference type="Gene3D" id="3.40.30.10">
    <property type="entry name" value="Glutaredoxin"/>
    <property type="match status" value="3"/>
</dbReference>
<dbReference type="Pfam" id="PF00085">
    <property type="entry name" value="Thioredoxin"/>
    <property type="match status" value="2"/>
</dbReference>
<dbReference type="PANTHER" id="PTHR44340:SF1">
    <property type="entry name" value="DNAJ HOMOLOG SUBFAMILY C MEMBER 10"/>
    <property type="match status" value="1"/>
</dbReference>
<feature type="domain" description="J" evidence="7">
    <location>
        <begin position="4"/>
        <end position="68"/>
    </location>
</feature>
<dbReference type="EMBL" id="OW152821">
    <property type="protein sequence ID" value="CAH2076087.1"/>
    <property type="molecule type" value="Genomic_DNA"/>
</dbReference>
<comment type="subcellular location">
    <subcellularLocation>
        <location evidence="1">Endoplasmic reticulum membrane</location>
        <topology evidence="1">Single-pass type IV membrane protein</topology>
    </subcellularLocation>
</comment>
<dbReference type="InterPro" id="IPR001623">
    <property type="entry name" value="DnaJ_domain"/>
</dbReference>
<evidence type="ECO:0000256" key="1">
    <source>
        <dbReference type="ARBA" id="ARBA00004163"/>
    </source>
</evidence>
<keyword evidence="4" id="KW-0072">Autophagy</keyword>
<evidence type="ECO:0000256" key="5">
    <source>
        <dbReference type="ARBA" id="ARBA00035002"/>
    </source>
</evidence>
<dbReference type="PROSITE" id="PS00636">
    <property type="entry name" value="DNAJ_1"/>
    <property type="match status" value="1"/>
</dbReference>
<evidence type="ECO:0000259" key="7">
    <source>
        <dbReference type="PROSITE" id="PS50076"/>
    </source>
</evidence>
<evidence type="ECO:0000256" key="4">
    <source>
        <dbReference type="ARBA" id="ARBA00023006"/>
    </source>
</evidence>
<accession>A0ABN8J8H8</accession>
<sequence>MDVTYYEILGVSKQATTQEIRQAYKKLAIKYHPDKNSNEEEQEKFIKMTEAYETLKDPEKRRKYDIYGSHSGYTRKYDYSTQSEFNNLFYNGLYHNDPFVITLKSGTFFAHLTEGYHFINFYSPFCPPCQNLVDHWTKLAEKYKGIVKVGAVNCKYHSAFCYHNMRISSYPTLLFYPNGKEGNFVYYRGEHTFQALEEFVISFLQKRFHVPIVRQLRSSDRPIAYVLGSNYIEDYALTRIAFHLNGLATVVIVEDESLREKLSKDLEVVVVFKYKKIHKEISSSAEETILEEIVDTFPKVKQIDPEALKKIRNGLRNDQETPWVLYFPSEDDNRLLLHQMRLQFPNMNFGEIDCKTQRALCDSLQIEETPCWALVKAGGGYQRSAPTTPPAAFIARSAGAVNLHTLSASELRRVLDGEMGTWVVLVVPYKFSWENIAEPFTEASMQFADSVDISFGIMACTLKSEQYCRELAYNQPTLFLQDGVKKYQYNGRIDEAQIVEFIDLLKHSGSVSLSEQQILEILDVSSREHSWLVAHLPAGCGKFCDDLEHEWRIIAKKLSPLEFVRVGVLRCAVSGQGFCANVRAPTARLYPVSSGQHFTLNLQHTSEAPYILEWALERIDDSIQNLSWQTFTKNVVAEELRPSGNKKPWLVYFHSPRCYHCFEKFPDFAIASIFLGNVVNFGRVNCITERSVCQNEHITSYPTLRLYLPRNHYQSHSSVVKLKIRDHSSIIDDIRPHLANYDQDLLAGLDKIGVRGVHFKHDEL</sequence>
<dbReference type="Pfam" id="PF00226">
    <property type="entry name" value="DnaJ"/>
    <property type="match status" value="1"/>
</dbReference>
<evidence type="ECO:0000256" key="2">
    <source>
        <dbReference type="ARBA" id="ARBA00020920"/>
    </source>
</evidence>
<reference evidence="9" key="1">
    <citation type="submission" date="2022-03" db="EMBL/GenBank/DDBJ databases">
        <authorList>
            <person name="Martin H S."/>
        </authorList>
    </citation>
    <scope>NUCLEOTIDE SEQUENCE</scope>
</reference>